<name>A0A2S7C3Q4_9XANT</name>
<accession>A0A2S7C3Q4</accession>
<dbReference type="SUPFAM" id="SSF53187">
    <property type="entry name" value="Zn-dependent exopeptidases"/>
    <property type="match status" value="1"/>
</dbReference>
<keyword evidence="3" id="KW-1185">Reference proteome</keyword>
<dbReference type="Pfam" id="PF05013">
    <property type="entry name" value="FGase"/>
    <property type="match status" value="1"/>
</dbReference>
<proteinExistence type="predicted"/>
<evidence type="ECO:0000313" key="3">
    <source>
        <dbReference type="Proteomes" id="UP000835287"/>
    </source>
</evidence>
<dbReference type="Gene3D" id="3.40.630.40">
    <property type="entry name" value="Zn-dependent exopeptidases"/>
    <property type="match status" value="1"/>
</dbReference>
<dbReference type="Proteomes" id="UP000835243">
    <property type="component" value="Chromosome"/>
</dbReference>
<organism evidence="1">
    <name type="scientific">Xanthomonas arboricola pv. corylina</name>
    <dbReference type="NCBI Taxonomy" id="487821"/>
    <lineage>
        <taxon>Bacteria</taxon>
        <taxon>Pseudomonadati</taxon>
        <taxon>Pseudomonadota</taxon>
        <taxon>Gammaproteobacteria</taxon>
        <taxon>Lysobacterales</taxon>
        <taxon>Lysobacteraceae</taxon>
        <taxon>Xanthomonas</taxon>
    </lineage>
</organism>
<protein>
    <submittedName>
        <fullName evidence="1">Uncharacterized protein</fullName>
    </submittedName>
</protein>
<dbReference type="EMBL" id="HG992338">
    <property type="protein sequence ID" value="CAE6799078.1"/>
    <property type="molecule type" value="Genomic_DNA"/>
</dbReference>
<gene>
    <name evidence="1" type="ORF">CFBP1159_21270</name>
    <name evidence="2" type="ORF">XAC301_28380</name>
</gene>
<evidence type="ECO:0000313" key="1">
    <source>
        <dbReference type="EMBL" id="CAE6769489.1"/>
    </source>
</evidence>
<reference evidence="1 3" key="1">
    <citation type="submission" date="2021-02" db="EMBL/GenBank/DDBJ databases">
        <authorList>
            <person name="Pothier F. J."/>
        </authorList>
    </citation>
    <scope>NUCLEOTIDE SEQUENCE</scope>
    <source>
        <strain evidence="2 3">301</strain>
        <strain evidence="1">CFBP 1159</strain>
    </source>
</reference>
<dbReference type="EMBL" id="HG992341">
    <property type="protein sequence ID" value="CAE6769507.1"/>
    <property type="molecule type" value="Genomic_DNA"/>
</dbReference>
<evidence type="ECO:0000313" key="2">
    <source>
        <dbReference type="EMBL" id="CAE6799078.1"/>
    </source>
</evidence>
<dbReference type="NCBIfam" id="TIGR02017">
    <property type="entry name" value="hutG_amidohyd"/>
    <property type="match status" value="1"/>
</dbReference>
<dbReference type="RefSeq" id="WP_039514304.1">
    <property type="nucleotide sequence ID" value="NZ_CP076619.1"/>
</dbReference>
<dbReference type="EMBL" id="HG992338">
    <property type="protein sequence ID" value="CAE6799101.1"/>
    <property type="molecule type" value="Genomic_DNA"/>
</dbReference>
<sequence>MSALPWLEIHRGDAPLILSFPHTGTELPEEMVDQFVSPWLARRDADWWVHQLYDFAQSLGATTVRTAISRSVIDVNRDPSGASLYPGQNTTGLCPLTTFDNQPLYADGAEPDQAQIAWRRTQWFDPYHAALAAEIARLRTQHASIVVYDAHSIRSHIPHLFDGELPQFNIGSNDDRSCDPALADAVEQLCRSSGLSTVRNGRFKGGWITRHYAQPGHGVHTLQMELACRGYMREPDTITPQNWPTPWLPAHAVALRAVLRHVLLACLQFANTTAHSSATTPPAAHR</sequence>
<dbReference type="EMBL" id="HG992341">
    <property type="protein sequence ID" value="CAE6769489.1"/>
    <property type="molecule type" value="Genomic_DNA"/>
</dbReference>
<dbReference type="Proteomes" id="UP000835287">
    <property type="component" value="Chromosome"/>
</dbReference>
<dbReference type="InterPro" id="IPR007709">
    <property type="entry name" value="N-FG_amidohydro"/>
</dbReference>
<dbReference type="AlphaFoldDB" id="A0A2S7C3Q4"/>
<dbReference type="InterPro" id="IPR010247">
    <property type="entry name" value="HutG_amidohyd"/>
</dbReference>